<reference evidence="1 2" key="1">
    <citation type="submission" date="2017-01" db="EMBL/GenBank/DDBJ databases">
        <title>Draft genome sequence of Bacillus oleronius.</title>
        <authorList>
            <person name="Allam M."/>
        </authorList>
    </citation>
    <scope>NUCLEOTIDE SEQUENCE [LARGE SCALE GENOMIC DNA]</scope>
    <source>
        <strain evidence="1 2">DSM 9356</strain>
    </source>
</reference>
<dbReference type="Proteomes" id="UP000189761">
    <property type="component" value="Unassembled WGS sequence"/>
</dbReference>
<protein>
    <submittedName>
        <fullName evidence="1">Ribonuclease</fullName>
    </submittedName>
</protein>
<evidence type="ECO:0000313" key="1">
    <source>
        <dbReference type="EMBL" id="OOP67703.1"/>
    </source>
</evidence>
<keyword evidence="2" id="KW-1185">Reference proteome</keyword>
<dbReference type="AlphaFoldDB" id="A0A8E2LDW6"/>
<dbReference type="RefSeq" id="WP_078110521.1">
    <property type="nucleotide sequence ID" value="NZ_CP065424.1"/>
</dbReference>
<dbReference type="InterPro" id="IPR025619">
    <property type="entry name" value="YlzJ"/>
</dbReference>
<organism evidence="1 2">
    <name type="scientific">Heyndrickxia oleronia</name>
    <dbReference type="NCBI Taxonomy" id="38875"/>
    <lineage>
        <taxon>Bacteria</taxon>
        <taxon>Bacillati</taxon>
        <taxon>Bacillota</taxon>
        <taxon>Bacilli</taxon>
        <taxon>Bacillales</taxon>
        <taxon>Bacillaceae</taxon>
        <taxon>Heyndrickxia</taxon>
    </lineage>
</organism>
<comment type="caution">
    <text evidence="1">The sequence shown here is derived from an EMBL/GenBank/DDBJ whole genome shotgun (WGS) entry which is preliminary data.</text>
</comment>
<dbReference type="Pfam" id="PF14035">
    <property type="entry name" value="YlzJ"/>
    <property type="match status" value="1"/>
</dbReference>
<evidence type="ECO:0000313" key="2">
    <source>
        <dbReference type="Proteomes" id="UP000189761"/>
    </source>
</evidence>
<name>A0A8E2LDW6_9BACI</name>
<sequence>MILYTTVPQELIFQTDANEYSKYKTIVYNNVPMLVEQLEHNYRIVRILSSNPVDFLNSELNPGQMISFF</sequence>
<accession>A0A8E2LDW6</accession>
<gene>
    <name evidence="1" type="ORF">BWZ43_14460</name>
</gene>
<proteinExistence type="predicted"/>
<dbReference type="EMBL" id="MTLA01000171">
    <property type="protein sequence ID" value="OOP67703.1"/>
    <property type="molecule type" value="Genomic_DNA"/>
</dbReference>